<dbReference type="AlphaFoldDB" id="A0A2H6KIH5"/>
<evidence type="ECO:0000313" key="2">
    <source>
        <dbReference type="EMBL" id="GBE62779.1"/>
    </source>
</evidence>
<dbReference type="GO" id="GO:0016301">
    <property type="term" value="F:kinase activity"/>
    <property type="evidence" value="ECO:0007669"/>
    <property type="project" value="UniProtKB-KW"/>
</dbReference>
<dbReference type="GeneID" id="39876549"/>
<evidence type="ECO:0000256" key="1">
    <source>
        <dbReference type="SAM" id="MobiDB-lite"/>
    </source>
</evidence>
<dbReference type="VEuPathDB" id="PiroplasmaDB:BOVATA_042720"/>
<name>A0A2H6KIH5_9APIC</name>
<keyword evidence="3" id="KW-1185">Reference proteome</keyword>
<dbReference type="EMBL" id="BDSA01000007">
    <property type="protein sequence ID" value="GBE62779.1"/>
    <property type="molecule type" value="Genomic_DNA"/>
</dbReference>
<reference evidence="2 3" key="1">
    <citation type="journal article" date="2017" name="BMC Genomics">
        <title>Whole-genome assembly of Babesia ovata and comparative genomics between closely related pathogens.</title>
        <authorList>
            <person name="Yamagishi J."/>
            <person name="Asada M."/>
            <person name="Hakimi H."/>
            <person name="Tanaka T.Q."/>
            <person name="Sugimoto C."/>
            <person name="Kawazu S."/>
        </authorList>
    </citation>
    <scope>NUCLEOTIDE SEQUENCE [LARGE SCALE GENOMIC DNA]</scope>
    <source>
        <strain evidence="2 3">Miyake</strain>
    </source>
</reference>
<feature type="compositionally biased region" description="Acidic residues" evidence="1">
    <location>
        <begin position="80"/>
        <end position="96"/>
    </location>
</feature>
<protein>
    <submittedName>
        <fullName evidence="2">Serine threonine-kinase NIM1 isoform X1, putative</fullName>
    </submittedName>
</protein>
<accession>A0A2H6KIH5</accession>
<evidence type="ECO:0000313" key="3">
    <source>
        <dbReference type="Proteomes" id="UP000236319"/>
    </source>
</evidence>
<gene>
    <name evidence="2" type="ORF">BOVATA_042720</name>
</gene>
<dbReference type="RefSeq" id="XP_028869022.1">
    <property type="nucleotide sequence ID" value="XM_029013189.1"/>
</dbReference>
<organism evidence="2 3">
    <name type="scientific">Babesia ovata</name>
    <dbReference type="NCBI Taxonomy" id="189622"/>
    <lineage>
        <taxon>Eukaryota</taxon>
        <taxon>Sar</taxon>
        <taxon>Alveolata</taxon>
        <taxon>Apicomplexa</taxon>
        <taxon>Aconoidasida</taxon>
        <taxon>Piroplasmida</taxon>
        <taxon>Babesiidae</taxon>
        <taxon>Babesia</taxon>
    </lineage>
</organism>
<keyword evidence="2" id="KW-0418">Kinase</keyword>
<comment type="caution">
    <text evidence="2">The sequence shown here is derived from an EMBL/GenBank/DDBJ whole genome shotgun (WGS) entry which is preliminary data.</text>
</comment>
<feature type="region of interest" description="Disordered" evidence="1">
    <location>
        <begin position="80"/>
        <end position="101"/>
    </location>
</feature>
<proteinExistence type="predicted"/>
<dbReference type="Proteomes" id="UP000236319">
    <property type="component" value="Unassembled WGS sequence"/>
</dbReference>
<keyword evidence="2" id="KW-0808">Transferase</keyword>
<sequence length="131" mass="14537">MIQVVMHIFRLLPGRLDGGVRSLSPPTRWDEGGFLGVTARRQTARETTNQRVGYIIGHVLGETFGYVLGQMLGYVLEEHDEDVERGDEPECCDGEEEGRPDVPEELITLVEEISEILRGEDLGELRGEAGA</sequence>